<dbReference type="GO" id="GO:0032222">
    <property type="term" value="P:regulation of synaptic transmission, cholinergic"/>
    <property type="evidence" value="ECO:0007669"/>
    <property type="project" value="InterPro"/>
</dbReference>
<organism evidence="3 4">
    <name type="scientific">Petrolisthes manimaculis</name>
    <dbReference type="NCBI Taxonomy" id="1843537"/>
    <lineage>
        <taxon>Eukaryota</taxon>
        <taxon>Metazoa</taxon>
        <taxon>Ecdysozoa</taxon>
        <taxon>Arthropoda</taxon>
        <taxon>Crustacea</taxon>
        <taxon>Multicrustacea</taxon>
        <taxon>Malacostraca</taxon>
        <taxon>Eumalacostraca</taxon>
        <taxon>Eucarida</taxon>
        <taxon>Decapoda</taxon>
        <taxon>Pleocyemata</taxon>
        <taxon>Anomura</taxon>
        <taxon>Galatheoidea</taxon>
        <taxon>Porcellanidae</taxon>
        <taxon>Petrolisthes</taxon>
    </lineage>
</organism>
<protein>
    <recommendedName>
        <fullName evidence="5">Protein sleepless</fullName>
    </recommendedName>
</protein>
<keyword evidence="1" id="KW-0732">Signal</keyword>
<evidence type="ECO:0008006" key="5">
    <source>
        <dbReference type="Google" id="ProtNLM"/>
    </source>
</evidence>
<proteinExistence type="predicted"/>
<reference evidence="3" key="1">
    <citation type="submission" date="2023-11" db="EMBL/GenBank/DDBJ databases">
        <title>Genome assemblies of two species of porcelain crab, Petrolisthes cinctipes and Petrolisthes manimaculis (Anomura: Porcellanidae).</title>
        <authorList>
            <person name="Angst P."/>
        </authorList>
    </citation>
    <scope>NUCLEOTIDE SEQUENCE</scope>
    <source>
        <strain evidence="3">PB745_02</strain>
        <tissue evidence="3">Gill</tissue>
    </source>
</reference>
<name>A0AAE1TTC6_9EUCA</name>
<dbReference type="PANTHER" id="PTHR33562:SF14">
    <property type="entry name" value="PROTEIN QUIVER"/>
    <property type="match status" value="1"/>
</dbReference>
<dbReference type="Proteomes" id="UP001292094">
    <property type="component" value="Unassembled WGS sequence"/>
</dbReference>
<evidence type="ECO:0000256" key="2">
    <source>
        <dbReference type="ARBA" id="ARBA00023180"/>
    </source>
</evidence>
<dbReference type="AlphaFoldDB" id="A0AAE1TTC6"/>
<comment type="caution">
    <text evidence="3">The sequence shown here is derived from an EMBL/GenBank/DDBJ whole genome shotgun (WGS) entry which is preliminary data.</text>
</comment>
<dbReference type="InterPro" id="IPR050975">
    <property type="entry name" value="Sleep_regulator"/>
</dbReference>
<evidence type="ECO:0000313" key="4">
    <source>
        <dbReference type="Proteomes" id="UP001292094"/>
    </source>
</evidence>
<accession>A0AAE1TTC6</accession>
<keyword evidence="2" id="KW-0325">Glycoprotein</keyword>
<dbReference type="GO" id="GO:0030431">
    <property type="term" value="P:sleep"/>
    <property type="evidence" value="ECO:0007669"/>
    <property type="project" value="InterPro"/>
</dbReference>
<dbReference type="InterPro" id="IPR031424">
    <property type="entry name" value="QVR-like"/>
</dbReference>
<evidence type="ECO:0000256" key="1">
    <source>
        <dbReference type="ARBA" id="ARBA00022729"/>
    </source>
</evidence>
<sequence length="149" mass="16921">MNVFSRKLRVVRRAVYLIRVQGLAIKCYVCNSHSHDDCKALETKKGDYLEECGDDPQGHKYTLCRKIDMYLDMDFGPLHPAERRVHRACGFKESEEVVDEKDCYYKSGYNTRSWVCSCKDDGCNSATLPSTTALLLPLAALTAVLRGIY</sequence>
<evidence type="ECO:0000313" key="3">
    <source>
        <dbReference type="EMBL" id="KAK4296856.1"/>
    </source>
</evidence>
<gene>
    <name evidence="3" type="ORF">Pmani_030685</name>
</gene>
<dbReference type="Pfam" id="PF17064">
    <property type="entry name" value="QVR"/>
    <property type="match status" value="1"/>
</dbReference>
<dbReference type="EMBL" id="JAWZYT010003760">
    <property type="protein sequence ID" value="KAK4296856.1"/>
    <property type="molecule type" value="Genomic_DNA"/>
</dbReference>
<dbReference type="PANTHER" id="PTHR33562">
    <property type="entry name" value="ATILLA, ISOFORM B-RELATED-RELATED"/>
    <property type="match status" value="1"/>
</dbReference>
<keyword evidence="4" id="KW-1185">Reference proteome</keyword>